<organism evidence="3 4">
    <name type="scientific">Aldrovandia affinis</name>
    <dbReference type="NCBI Taxonomy" id="143900"/>
    <lineage>
        <taxon>Eukaryota</taxon>
        <taxon>Metazoa</taxon>
        <taxon>Chordata</taxon>
        <taxon>Craniata</taxon>
        <taxon>Vertebrata</taxon>
        <taxon>Euteleostomi</taxon>
        <taxon>Actinopterygii</taxon>
        <taxon>Neopterygii</taxon>
        <taxon>Teleostei</taxon>
        <taxon>Notacanthiformes</taxon>
        <taxon>Halosauridae</taxon>
        <taxon>Aldrovandia</taxon>
    </lineage>
</organism>
<accession>A0AAD7T7E4</accession>
<dbReference type="AlphaFoldDB" id="A0AAD7T7E4"/>
<feature type="chain" id="PRO_5042006701" description="Secreted protein" evidence="2">
    <location>
        <begin position="22"/>
        <end position="91"/>
    </location>
</feature>
<dbReference type="Proteomes" id="UP001221898">
    <property type="component" value="Unassembled WGS sequence"/>
</dbReference>
<protein>
    <recommendedName>
        <fullName evidence="5">Secreted protein</fullName>
    </recommendedName>
</protein>
<keyword evidence="2" id="KW-0732">Signal</keyword>
<dbReference type="EMBL" id="JAINUG010000008">
    <property type="protein sequence ID" value="KAJ8415759.1"/>
    <property type="molecule type" value="Genomic_DNA"/>
</dbReference>
<evidence type="ECO:0000256" key="2">
    <source>
        <dbReference type="SAM" id="SignalP"/>
    </source>
</evidence>
<feature type="signal peptide" evidence="2">
    <location>
        <begin position="1"/>
        <end position="21"/>
    </location>
</feature>
<comment type="caution">
    <text evidence="3">The sequence shown here is derived from an EMBL/GenBank/DDBJ whole genome shotgun (WGS) entry which is preliminary data.</text>
</comment>
<evidence type="ECO:0000313" key="4">
    <source>
        <dbReference type="Proteomes" id="UP001221898"/>
    </source>
</evidence>
<name>A0AAD7T7E4_9TELE</name>
<feature type="compositionally biased region" description="Acidic residues" evidence="1">
    <location>
        <begin position="76"/>
        <end position="91"/>
    </location>
</feature>
<feature type="region of interest" description="Disordered" evidence="1">
    <location>
        <begin position="64"/>
        <end position="91"/>
    </location>
</feature>
<gene>
    <name evidence="3" type="ORF">AAFF_G00403160</name>
</gene>
<reference evidence="3" key="1">
    <citation type="journal article" date="2023" name="Science">
        <title>Genome structures resolve the early diversification of teleost fishes.</title>
        <authorList>
            <person name="Parey E."/>
            <person name="Louis A."/>
            <person name="Montfort J."/>
            <person name="Bouchez O."/>
            <person name="Roques C."/>
            <person name="Iampietro C."/>
            <person name="Lluch J."/>
            <person name="Castinel A."/>
            <person name="Donnadieu C."/>
            <person name="Desvignes T."/>
            <person name="Floi Bucao C."/>
            <person name="Jouanno E."/>
            <person name="Wen M."/>
            <person name="Mejri S."/>
            <person name="Dirks R."/>
            <person name="Jansen H."/>
            <person name="Henkel C."/>
            <person name="Chen W.J."/>
            <person name="Zahm M."/>
            <person name="Cabau C."/>
            <person name="Klopp C."/>
            <person name="Thompson A.W."/>
            <person name="Robinson-Rechavi M."/>
            <person name="Braasch I."/>
            <person name="Lecointre G."/>
            <person name="Bobe J."/>
            <person name="Postlethwait J.H."/>
            <person name="Berthelot C."/>
            <person name="Roest Crollius H."/>
            <person name="Guiguen Y."/>
        </authorList>
    </citation>
    <scope>NUCLEOTIDE SEQUENCE</scope>
    <source>
        <strain evidence="3">NC1722</strain>
    </source>
</reference>
<sequence length="91" mass="9695">MLCRNVLISCSLAVLLVKADLDTVPMLSLTSQDVPTESINVVTSDQLIDGPFYQGGVGGYKVNNGVTKDGTTSSIEDQDDDQSLDSDEGKR</sequence>
<evidence type="ECO:0000256" key="1">
    <source>
        <dbReference type="SAM" id="MobiDB-lite"/>
    </source>
</evidence>
<keyword evidence="4" id="KW-1185">Reference proteome</keyword>
<proteinExistence type="predicted"/>
<evidence type="ECO:0008006" key="5">
    <source>
        <dbReference type="Google" id="ProtNLM"/>
    </source>
</evidence>
<evidence type="ECO:0000313" key="3">
    <source>
        <dbReference type="EMBL" id="KAJ8415759.1"/>
    </source>
</evidence>